<protein>
    <submittedName>
        <fullName evidence="4">DUF1616 domain-containing protein</fullName>
    </submittedName>
</protein>
<dbReference type="AlphaFoldDB" id="A0ABD5QU09"/>
<dbReference type="Proteomes" id="UP001596145">
    <property type="component" value="Unassembled WGS sequence"/>
</dbReference>
<feature type="compositionally biased region" description="Polar residues" evidence="1">
    <location>
        <begin position="381"/>
        <end position="395"/>
    </location>
</feature>
<reference evidence="4 5" key="1">
    <citation type="journal article" date="2019" name="Int. J. Syst. Evol. Microbiol.">
        <title>The Global Catalogue of Microorganisms (GCM) 10K type strain sequencing project: providing services to taxonomists for standard genome sequencing and annotation.</title>
        <authorList>
            <consortium name="The Broad Institute Genomics Platform"/>
            <consortium name="The Broad Institute Genome Sequencing Center for Infectious Disease"/>
            <person name="Wu L."/>
            <person name="Ma J."/>
        </authorList>
    </citation>
    <scope>NUCLEOTIDE SEQUENCE [LARGE SCALE GENOMIC DNA]</scope>
    <source>
        <strain evidence="4 5">CGMCC 1.16026</strain>
    </source>
</reference>
<feature type="region of interest" description="Disordered" evidence="1">
    <location>
        <begin position="328"/>
        <end position="402"/>
    </location>
</feature>
<evidence type="ECO:0000313" key="4">
    <source>
        <dbReference type="EMBL" id="MFC5135076.1"/>
    </source>
</evidence>
<feature type="compositionally biased region" description="Polar residues" evidence="1">
    <location>
        <begin position="328"/>
        <end position="347"/>
    </location>
</feature>
<feature type="transmembrane region" description="Helical" evidence="2">
    <location>
        <begin position="92"/>
        <end position="111"/>
    </location>
</feature>
<keyword evidence="5" id="KW-1185">Reference proteome</keyword>
<dbReference type="Pfam" id="PF07760">
    <property type="entry name" value="DUF1616"/>
    <property type="match status" value="1"/>
</dbReference>
<keyword evidence="2" id="KW-1133">Transmembrane helix</keyword>
<comment type="caution">
    <text evidence="4">The sequence shown here is derived from an EMBL/GenBank/DDBJ whole genome shotgun (WGS) entry which is preliminary data.</text>
</comment>
<feature type="transmembrane region" description="Helical" evidence="2">
    <location>
        <begin position="174"/>
        <end position="196"/>
    </location>
</feature>
<feature type="transmembrane region" description="Helical" evidence="2">
    <location>
        <begin position="123"/>
        <end position="143"/>
    </location>
</feature>
<gene>
    <name evidence="4" type="ORF">ACFPJA_10165</name>
</gene>
<dbReference type="EMBL" id="JBHSKV010000013">
    <property type="protein sequence ID" value="MFC5135076.1"/>
    <property type="molecule type" value="Genomic_DNA"/>
</dbReference>
<dbReference type="RefSeq" id="WP_122104864.1">
    <property type="nucleotide sequence ID" value="NZ_JBHSKV010000013.1"/>
</dbReference>
<organism evidence="4 5">
    <name type="scientific">Halorubrum glutamatedens</name>
    <dbReference type="NCBI Taxonomy" id="2707018"/>
    <lineage>
        <taxon>Archaea</taxon>
        <taxon>Methanobacteriati</taxon>
        <taxon>Methanobacteriota</taxon>
        <taxon>Stenosarchaea group</taxon>
        <taxon>Halobacteria</taxon>
        <taxon>Halobacteriales</taxon>
        <taxon>Haloferacaceae</taxon>
        <taxon>Halorubrum</taxon>
    </lineage>
</organism>
<accession>A0ABD5QU09</accession>
<proteinExistence type="predicted"/>
<evidence type="ECO:0000256" key="1">
    <source>
        <dbReference type="SAM" id="MobiDB-lite"/>
    </source>
</evidence>
<name>A0ABD5QU09_9EURY</name>
<evidence type="ECO:0000256" key="2">
    <source>
        <dbReference type="SAM" id="Phobius"/>
    </source>
</evidence>
<feature type="transmembrane region" description="Helical" evidence="2">
    <location>
        <begin position="12"/>
        <end position="32"/>
    </location>
</feature>
<evidence type="ECO:0000313" key="5">
    <source>
        <dbReference type="Proteomes" id="UP001596145"/>
    </source>
</evidence>
<dbReference type="InterPro" id="IPR011674">
    <property type="entry name" value="DUF1616"/>
</dbReference>
<feature type="domain" description="DUF1616" evidence="3">
    <location>
        <begin position="21"/>
        <end position="325"/>
    </location>
</feature>
<keyword evidence="2" id="KW-0812">Transmembrane</keyword>
<feature type="transmembrane region" description="Helical" evidence="2">
    <location>
        <begin position="38"/>
        <end position="60"/>
    </location>
</feature>
<evidence type="ECO:0000259" key="3">
    <source>
        <dbReference type="Pfam" id="PF07760"/>
    </source>
</evidence>
<sequence length="402" mass="42805">MTVTRSRSYPKLFSLLWPVPAVLLVSIVVLWLPSGSTLRLLLAVVALSFLPGYALTLAVFPGRQPGWNETPTPMASEHRESNLSSLGPIERIAMGVGFSVCLAPLYGYVVAFGSGGYDTGTAVVLVSVTTLLSTLLAVGRFALSPTDLAAPAPFARLARDVVDRSSAPTRDEQLLNLAVVAALLLAAAYLSVSIALPPESSEYTTATLLTENDEGELVADGYPDRLGEDESADLVLRLENRESREVEYQVFVQLQRVDTDGSVIEDTRLDRFERTVSPGQPWDRAHSVTSTMSGDRVRLAYLVYLDDAPAEPTVDNAYRSLTLWVGSSDTSEETNAVTPSSSVPTPEQRSDPEPAVTNGARASIAGGVVTSRPSTAIHGEPSTSDGVLGEPSTSGVIDRRAG</sequence>
<keyword evidence="2" id="KW-0472">Membrane</keyword>